<organism evidence="2 3">
    <name type="scientific">Blastochloris sulfoviridis</name>
    <dbReference type="NCBI Taxonomy" id="50712"/>
    <lineage>
        <taxon>Bacteria</taxon>
        <taxon>Pseudomonadati</taxon>
        <taxon>Pseudomonadota</taxon>
        <taxon>Alphaproteobacteria</taxon>
        <taxon>Hyphomicrobiales</taxon>
        <taxon>Blastochloridaceae</taxon>
        <taxon>Blastochloris</taxon>
    </lineage>
</organism>
<reference evidence="2 3" key="1">
    <citation type="submission" date="2019-09" db="EMBL/GenBank/DDBJ databases">
        <title>Draft Whole-Genome sequence of Blastochloris sulfoviridis DSM 729.</title>
        <authorList>
            <person name="Meyer T.E."/>
            <person name="Kyndt J.A."/>
        </authorList>
    </citation>
    <scope>NUCLEOTIDE SEQUENCE [LARGE SCALE GENOMIC DNA]</scope>
    <source>
        <strain evidence="2 3">DSM 729</strain>
    </source>
</reference>
<name>A0A5M6HSU1_9HYPH</name>
<accession>A0A5M6HSU1</accession>
<gene>
    <name evidence="2" type="ORF">F1193_12880</name>
</gene>
<evidence type="ECO:0000313" key="2">
    <source>
        <dbReference type="EMBL" id="KAA5598992.1"/>
    </source>
</evidence>
<sequence length="465" mass="49312">MSGPKVVRIVTREEIEAICRREIAIAEAAAEALRQAHRRHGGLGAETERAIAESARRLADLFGAERHLDVQKQAPQMAAFFRSETERVEREAVAAAEAARSRRRRVADAARSVCAALEAAGRPVAEPLRGVTARALVAPEHELDDLQAVIDAGFRGLVAASRPGGGDIGTGTRAETRALAARLGAQETPDTLAAWLARQTPAPSPADARLDTALAAVEALGDAELAATYTARAATLDGVGGERRALLLDSLLLDASREAKRLRDARELRARLCEAAAGLDALGTQAALALAARIRQARPDALANEDMEHLLAEAATVAERETSAIAAAARRHAVLGALAALGYEVREGMATVWERDGRLLIRKPGTADYGVELGAPADASRMQVRLVGADRPSAPRTAGRDRDQEVSWCADFARLRDILSEDGGDIAIDRAVEAGAQPVKTVAFPNSANEGARDVETSPRLRTLR</sequence>
<dbReference type="RefSeq" id="WP_150098217.1">
    <property type="nucleotide sequence ID" value="NZ_VWPL01000025.1"/>
</dbReference>
<keyword evidence="3" id="KW-1185">Reference proteome</keyword>
<dbReference type="Proteomes" id="UP000323886">
    <property type="component" value="Unassembled WGS sequence"/>
</dbReference>
<feature type="region of interest" description="Disordered" evidence="1">
    <location>
        <begin position="445"/>
        <end position="465"/>
    </location>
</feature>
<proteinExistence type="predicted"/>
<evidence type="ECO:0000313" key="3">
    <source>
        <dbReference type="Proteomes" id="UP000323886"/>
    </source>
</evidence>
<comment type="caution">
    <text evidence="2">The sequence shown here is derived from an EMBL/GenBank/DDBJ whole genome shotgun (WGS) entry which is preliminary data.</text>
</comment>
<dbReference type="EMBL" id="VWPL01000025">
    <property type="protein sequence ID" value="KAA5598992.1"/>
    <property type="molecule type" value="Genomic_DNA"/>
</dbReference>
<dbReference type="OrthoDB" id="238413at2"/>
<protein>
    <submittedName>
        <fullName evidence="2">Uncharacterized protein</fullName>
    </submittedName>
</protein>
<evidence type="ECO:0000256" key="1">
    <source>
        <dbReference type="SAM" id="MobiDB-lite"/>
    </source>
</evidence>
<dbReference type="AlphaFoldDB" id="A0A5M6HSU1"/>